<dbReference type="Pfam" id="PF02738">
    <property type="entry name" value="MoCoBD_1"/>
    <property type="match status" value="1"/>
</dbReference>
<dbReference type="Gene3D" id="3.90.1170.50">
    <property type="entry name" value="Aldehyde oxidase/xanthine dehydrogenase, a/b hammerhead"/>
    <property type="match status" value="1"/>
</dbReference>
<accession>A0A2N5CP25</accession>
<gene>
    <name evidence="2" type="ORF">C1707_21235</name>
    <name evidence="3" type="ORF">CFHF_19830</name>
</gene>
<dbReference type="PANTHER" id="PTHR11908">
    <property type="entry name" value="XANTHINE DEHYDROGENASE"/>
    <property type="match status" value="1"/>
</dbReference>
<dbReference type="EMBL" id="CP026100">
    <property type="protein sequence ID" value="AYV48581.1"/>
    <property type="molecule type" value="Genomic_DNA"/>
</dbReference>
<dbReference type="Gene3D" id="3.30.365.10">
    <property type="entry name" value="Aldehyde oxidase/xanthine dehydrogenase, molybdopterin binding domain"/>
    <property type="match status" value="4"/>
</dbReference>
<dbReference type="GO" id="GO:0016491">
    <property type="term" value="F:oxidoreductase activity"/>
    <property type="evidence" value="ECO:0007669"/>
    <property type="project" value="InterPro"/>
</dbReference>
<dbReference type="OrthoDB" id="8428274at2"/>
<reference evidence="2 5" key="2">
    <citation type="submission" date="2018-01" db="EMBL/GenBank/DDBJ databases">
        <title>Complete genome sequence of Caulobacter flavus RHGG3.</title>
        <authorList>
            <person name="Yang E."/>
        </authorList>
    </citation>
    <scope>NUCLEOTIDE SEQUENCE [LARGE SCALE GENOMIC DNA]</scope>
    <source>
        <strain evidence="2 5">RHGG3</strain>
    </source>
</reference>
<dbReference type="EMBL" id="PJRQ01000041">
    <property type="protein sequence ID" value="PLR08702.1"/>
    <property type="molecule type" value="Genomic_DNA"/>
</dbReference>
<feature type="domain" description="Aldehyde oxidase/xanthine dehydrogenase a/b hammerhead" evidence="1">
    <location>
        <begin position="22"/>
        <end position="136"/>
    </location>
</feature>
<dbReference type="Pfam" id="PF01315">
    <property type="entry name" value="Ald_Xan_dh_C"/>
    <property type="match status" value="1"/>
</dbReference>
<evidence type="ECO:0000313" key="4">
    <source>
        <dbReference type="Proteomes" id="UP000234483"/>
    </source>
</evidence>
<dbReference type="RefSeq" id="WP_101714660.1">
    <property type="nucleotide sequence ID" value="NZ_CP026100.1"/>
</dbReference>
<reference evidence="3 4" key="1">
    <citation type="submission" date="2017-12" db="EMBL/GenBank/DDBJ databases">
        <title>The genome sequence of Caulobacter flavus CGMCC1 15093.</title>
        <authorList>
            <person name="Gao J."/>
            <person name="Mao X."/>
            <person name="Sun J."/>
        </authorList>
    </citation>
    <scope>NUCLEOTIDE SEQUENCE [LARGE SCALE GENOMIC DNA]</scope>
    <source>
        <strain evidence="3 4">CGMCC1 15093</strain>
    </source>
</reference>
<evidence type="ECO:0000313" key="3">
    <source>
        <dbReference type="EMBL" id="PLR08702.1"/>
    </source>
</evidence>
<dbReference type="InterPro" id="IPR008274">
    <property type="entry name" value="AldOxase/xan_DH_MoCoBD1"/>
</dbReference>
<protein>
    <submittedName>
        <fullName evidence="3">Aldehyde oxidase</fullName>
    </submittedName>
</protein>
<dbReference type="InterPro" id="IPR046867">
    <property type="entry name" value="AldOxase/xan_DH_MoCoBD2"/>
</dbReference>
<name>A0A2N5CP25_9CAUL</name>
<dbReference type="SUPFAM" id="SSF54665">
    <property type="entry name" value="CO dehydrogenase molybdoprotein N-domain-like"/>
    <property type="match status" value="1"/>
</dbReference>
<organism evidence="3 4">
    <name type="scientific">Caulobacter flavus</name>
    <dbReference type="NCBI Taxonomy" id="1679497"/>
    <lineage>
        <taxon>Bacteria</taxon>
        <taxon>Pseudomonadati</taxon>
        <taxon>Pseudomonadota</taxon>
        <taxon>Alphaproteobacteria</taxon>
        <taxon>Caulobacterales</taxon>
        <taxon>Caulobacteraceae</taxon>
        <taxon>Caulobacter</taxon>
    </lineage>
</organism>
<evidence type="ECO:0000313" key="2">
    <source>
        <dbReference type="EMBL" id="AYV48581.1"/>
    </source>
</evidence>
<dbReference type="GO" id="GO:0005506">
    <property type="term" value="F:iron ion binding"/>
    <property type="evidence" value="ECO:0007669"/>
    <property type="project" value="InterPro"/>
</dbReference>
<sequence>MSAQVARTGQPISRVDGPLKVSGTAHYAAEYAVPDLLHAVVVDSTIAKGRIVAIDASAALALTGVVSVITHDNRPHVAQLRYAYKDTVGPPGGPFKPLFDDKVHFDAQPIAVVVGETYEAARDGAALVRVTYEREPHQTDFSAVLDQSYKPSLPRIAIARPPKPRGDVEAATAQSTFKIAQTWKSVAEHHNPMEMFATTVAWEGEGKITVYDKTQGSQNVQLYLKQSLGFKLKNVRVVNTYVGGAFGSGLRPQHSAFLATLAAKALRRSVRLMLTRQQMFSLCYRPDAAQDLALACDEAGRLTAVRHHAVCATSPFEDHQDVTVNWSGMAYACPSAHLTYELAKVDTCTPSDMRAPGAATGQFALECAMDELAYAAGIDPLELRRRNFVDHDQNLDKPITSKALEACYEQGAAAFGWSRRSMAPGSMREDHELIGWGMAGGVWDARMAPTPTRARVTLSADGGLEVAAAASDIGTGTYTILAQIAGEAFGLPPERVTVRLGDSTLPFNPVEGGSWMAASTGAAVQKACDRLKAALLKAARKQEGVRHLKADQARFDQGLLIHPGLPTGAIALAGLLAAADMASLAATGTAVMDMIGMLKHISYTHSAVFAEVRVDEELGVIRVTRVVSAIAAGRILNPKTARSQILGGVVMGLSQALHEEALTDHRLGRLMNHNFAEYHIPTNADVEEIEVIFVEEQDPKASPLGVKGVGEIGIVGVAAAISNAVFHATGKRVRDLPITIDKLMVSSPGSENPGAC</sequence>
<dbReference type="KEGG" id="cfh:C1707_21235"/>
<dbReference type="InterPro" id="IPR000674">
    <property type="entry name" value="Ald_Oxase/Xan_DH_a/b"/>
</dbReference>
<dbReference type="PANTHER" id="PTHR11908:SF153">
    <property type="entry name" value="DEHYDROGENASE"/>
    <property type="match status" value="1"/>
</dbReference>
<proteinExistence type="predicted"/>
<keyword evidence="5" id="KW-1185">Reference proteome</keyword>
<evidence type="ECO:0000313" key="5">
    <source>
        <dbReference type="Proteomes" id="UP000281192"/>
    </source>
</evidence>
<dbReference type="SMART" id="SM01008">
    <property type="entry name" value="Ald_Xan_dh_C"/>
    <property type="match status" value="1"/>
</dbReference>
<dbReference type="InterPro" id="IPR036856">
    <property type="entry name" value="Ald_Oxase/Xan_DH_a/b_sf"/>
</dbReference>
<dbReference type="SUPFAM" id="SSF56003">
    <property type="entry name" value="Molybdenum cofactor-binding domain"/>
    <property type="match status" value="1"/>
</dbReference>
<dbReference type="Pfam" id="PF20256">
    <property type="entry name" value="MoCoBD_2"/>
    <property type="match status" value="1"/>
</dbReference>
<evidence type="ECO:0000259" key="1">
    <source>
        <dbReference type="SMART" id="SM01008"/>
    </source>
</evidence>
<dbReference type="InterPro" id="IPR037165">
    <property type="entry name" value="AldOxase/xan_DH_Mopterin-bd_sf"/>
</dbReference>
<dbReference type="AlphaFoldDB" id="A0A2N5CP25"/>
<dbReference type="InterPro" id="IPR016208">
    <property type="entry name" value="Ald_Oxase/xanthine_DH-like"/>
</dbReference>
<dbReference type="Proteomes" id="UP000234483">
    <property type="component" value="Unassembled WGS sequence"/>
</dbReference>
<dbReference type="Proteomes" id="UP000281192">
    <property type="component" value="Chromosome"/>
</dbReference>